<dbReference type="EMBL" id="WHJH01000010">
    <property type="protein sequence ID" value="NHZ89637.1"/>
    <property type="molecule type" value="Genomic_DNA"/>
</dbReference>
<keyword evidence="2" id="KW-1185">Reference proteome</keyword>
<dbReference type="InterPro" id="IPR011747">
    <property type="entry name" value="CHP02241"/>
</dbReference>
<organism evidence="1 2">
    <name type="scientific">Massilia mucilaginosa</name>
    <dbReference type="NCBI Taxonomy" id="2609282"/>
    <lineage>
        <taxon>Bacteria</taxon>
        <taxon>Pseudomonadati</taxon>
        <taxon>Pseudomonadota</taxon>
        <taxon>Betaproteobacteria</taxon>
        <taxon>Burkholderiales</taxon>
        <taxon>Oxalobacteraceae</taxon>
        <taxon>Telluria group</taxon>
        <taxon>Massilia</taxon>
    </lineage>
</organism>
<dbReference type="Proteomes" id="UP000609726">
    <property type="component" value="Unassembled WGS sequence"/>
</dbReference>
<dbReference type="InterPro" id="IPR010667">
    <property type="entry name" value="Phage_T4_Gp19"/>
</dbReference>
<dbReference type="NCBIfam" id="TIGR02241">
    <property type="entry name" value="conserved hypothetical phage tail region protein"/>
    <property type="match status" value="1"/>
</dbReference>
<evidence type="ECO:0000313" key="1">
    <source>
        <dbReference type="EMBL" id="NHZ89637.1"/>
    </source>
</evidence>
<protein>
    <submittedName>
        <fullName evidence="1">Phage tail protein</fullName>
    </submittedName>
</protein>
<accession>A0ABX0NSS9</accession>
<comment type="caution">
    <text evidence="1">The sequence shown here is derived from an EMBL/GenBank/DDBJ whole genome shotgun (WGS) entry which is preliminary data.</text>
</comment>
<proteinExistence type="predicted"/>
<gene>
    <name evidence="1" type="ORF">F2P45_11520</name>
</gene>
<name>A0ABX0NSS9_9BURK</name>
<reference evidence="1 2" key="1">
    <citation type="submission" date="2019-10" db="EMBL/GenBank/DDBJ databases">
        <title>Taxonomy of Antarctic Massilia spp.: description of Massilia rubra sp. nov., Massilia aquatica sp. nov., Massilia mucilaginosa sp. nov., Massilia frigida sp. nov. isolated from streams, lakes and regoliths.</title>
        <authorList>
            <person name="Holochova P."/>
            <person name="Sedlacek I."/>
            <person name="Kralova S."/>
            <person name="Maslanova I."/>
            <person name="Busse H.-J."/>
            <person name="Stankova E."/>
            <person name="Vrbovska V."/>
            <person name="Kovarovic V."/>
            <person name="Bartak M."/>
            <person name="Svec P."/>
            <person name="Pantucek R."/>
        </authorList>
    </citation>
    <scope>NUCLEOTIDE SEQUENCE [LARGE SCALE GENOMIC DNA]</scope>
    <source>
        <strain evidence="1 2">CCM 8733</strain>
    </source>
</reference>
<dbReference type="Pfam" id="PF06841">
    <property type="entry name" value="Phage_T4_gp19"/>
    <property type="match status" value="1"/>
</dbReference>
<sequence length="173" mass="18812">MSDLLPNFRFFVTLDAADAYLPARQARLLPKVAAGAFQSATGLGGDLEVMAYPEGGSNDFVHQLPVRHSWSRITLKHGFVRDPILWQWYRVGLTQSLGARRDGSIVLLDHAGTRVMAWEFRGALAAKWVGPDMNAMESGVVTESLEIVHQGITLAGGTFDIGKAIDTVVGIFS</sequence>
<dbReference type="RefSeq" id="WP_166874483.1">
    <property type="nucleotide sequence ID" value="NZ_WHJH01000010.1"/>
</dbReference>
<dbReference type="PANTHER" id="PTHR38009">
    <property type="entry name" value="CONSERVED HYPOTHETICAL PHAGE TAIL PROTEIN"/>
    <property type="match status" value="1"/>
</dbReference>
<evidence type="ECO:0000313" key="2">
    <source>
        <dbReference type="Proteomes" id="UP000609726"/>
    </source>
</evidence>
<dbReference type="PANTHER" id="PTHR38009:SF1">
    <property type="entry name" value="CONSERVED HYPOTHETICAL PHAGE TAIL PROTEIN"/>
    <property type="match status" value="1"/>
</dbReference>